<evidence type="ECO:0000256" key="2">
    <source>
        <dbReference type="SAM" id="MobiDB-lite"/>
    </source>
</evidence>
<name>A0A2N9J596_FAGSY</name>
<dbReference type="GO" id="GO:0008270">
    <property type="term" value="F:zinc ion binding"/>
    <property type="evidence" value="ECO:0007669"/>
    <property type="project" value="UniProtKB-KW"/>
</dbReference>
<feature type="region of interest" description="Disordered" evidence="2">
    <location>
        <begin position="1"/>
        <end position="20"/>
    </location>
</feature>
<dbReference type="PROSITE" id="PS50158">
    <property type="entry name" value="ZF_CCHC"/>
    <property type="match status" value="1"/>
</dbReference>
<dbReference type="InterPro" id="IPR000477">
    <property type="entry name" value="RT_dom"/>
</dbReference>
<dbReference type="GO" id="GO:0003676">
    <property type="term" value="F:nucleic acid binding"/>
    <property type="evidence" value="ECO:0007669"/>
    <property type="project" value="InterPro"/>
</dbReference>
<organism evidence="4">
    <name type="scientific">Fagus sylvatica</name>
    <name type="common">Beechnut</name>
    <dbReference type="NCBI Taxonomy" id="28930"/>
    <lineage>
        <taxon>Eukaryota</taxon>
        <taxon>Viridiplantae</taxon>
        <taxon>Streptophyta</taxon>
        <taxon>Embryophyta</taxon>
        <taxon>Tracheophyta</taxon>
        <taxon>Spermatophyta</taxon>
        <taxon>Magnoliopsida</taxon>
        <taxon>eudicotyledons</taxon>
        <taxon>Gunneridae</taxon>
        <taxon>Pentapetalae</taxon>
        <taxon>rosids</taxon>
        <taxon>fabids</taxon>
        <taxon>Fagales</taxon>
        <taxon>Fagaceae</taxon>
        <taxon>Fagus</taxon>
    </lineage>
</organism>
<dbReference type="AlphaFoldDB" id="A0A2N9J596"/>
<keyword evidence="1" id="KW-0479">Metal-binding</keyword>
<dbReference type="SUPFAM" id="SSF56219">
    <property type="entry name" value="DNase I-like"/>
    <property type="match status" value="1"/>
</dbReference>
<evidence type="ECO:0000256" key="1">
    <source>
        <dbReference type="PROSITE-ProRule" id="PRU00047"/>
    </source>
</evidence>
<sequence>MEEDGGDVSDEEEDDEPPEDGEVVIRFPCELKQKIRALWCTSLIVKVFGRSVGYVFLVNKLKNMWKTSGNFSCVDLGLGFFLIRFESKEGFEDVLKGGPWFIGEHFLSHRPWVPNFRASEASISSVAVWVRLPKLPVEYYHNDSLLWIGSGLGPVLRVDFNTAAGTRGRFERLCIQLDIDKPLARTVRVGKTRLVVIYEGVGLLCFHCGKIGHRWEWCPNLAPEETEKSPVNDQSRSGMEEDNKLKGFGPWMLVTRRKRQTKPAGGSELNSDTPSCNTRSGDHGIGGTGIDMPSAQRRDSHANRFKYSHLEKGKKAQSNGLRDNVNIGPAGFKSLSNNHLLGIDSNIQGTSELDDSIGGSDYSTQRRCNRLDLKGSSACMGLVRRRNHSGMGKDSSGNPRQRLFRSPSPNIHDLVARNQSFLELPHGRTENRRDPLSIESSLSAIAETDVSSISERGVLCNTPKIRKEEGVAFNSNSTQLGRKSEGTQASAASKVHPTFQNVDPVFKNEGNRLSNVPICNGSNPEQAEKLAKSFPFDGFLCTNTIKFAGGIWILWKTDTVDVDLLCFTEQELHVSVKVRGSNSLWLLSTIYASPHRKIGGNSPSNSRMAEFRNCINACNMIDLGFSGPKFTWSNCHDINSLIMEWLDRAFANPNWRILFPEASVSHLTQTHSDHCPLLLTLCPIIPRSLPRPFRFENIWLSHSDFPKIVEQTWAVPATNLSVTFDTFATLVSNWSKLVFGNIFHRKNRILARLNGAQCALAANPSKSLFRIEKDLREDYFHILKIEEDFWSLKSRVGLVVEGDRNTKLFHTSTLAPRVSKFEALAISAHVSAKDVKSSLWSFKPFKALGPNGLHPGFFQKCWNTIGDSITNEVKQIFTSGRMPAYLNKTLISLIPKCLGPETLTLFRPISLCNTIYKIVTKIIVCKIRPIIGNLVSSYQAAFVLGMRGIDNMIIAQEIIHSMHRKKGRVGQLVLKLDLEKAYDRLEWSFIREVLNFFKFPSSFMNLVLECPMGIALRTLILLWRKFKLSLLAWKGKLLSSAGRVVLVQSITSAIHAYYMQNVALPSKICTKLDKINRDFLWGSTVEKKKMHMVSWDKVCRPRNLGGLGLYATKSRNIALLAKLNWRVMEESDSLWAKTLVSKYYPNGIMDEKLVTRRSGSNNWKGLKIGHEVFRRGIWWVVNNGPDVSFWHDLWVGDRTLRSLVHGPLSPLEDSFRVCDVMESVSMWDFSKISLDILPTTREAIKAISVCSTRLIADRHV</sequence>
<evidence type="ECO:0000259" key="3">
    <source>
        <dbReference type="PROSITE" id="PS50158"/>
    </source>
</evidence>
<keyword evidence="1" id="KW-0862">Zinc</keyword>
<evidence type="ECO:0000313" key="4">
    <source>
        <dbReference type="EMBL" id="SPD31663.1"/>
    </source>
</evidence>
<gene>
    <name evidence="4" type="ORF">FSB_LOCUS59545</name>
</gene>
<feature type="region of interest" description="Disordered" evidence="2">
    <location>
        <begin position="225"/>
        <end position="244"/>
    </location>
</feature>
<dbReference type="InterPro" id="IPR036691">
    <property type="entry name" value="Endo/exonu/phosph_ase_sf"/>
</dbReference>
<dbReference type="Gene3D" id="3.60.10.10">
    <property type="entry name" value="Endonuclease/exonuclease/phosphatase"/>
    <property type="match status" value="1"/>
</dbReference>
<dbReference type="PANTHER" id="PTHR31286:SF99">
    <property type="entry name" value="DUF4283 DOMAIN-CONTAINING PROTEIN"/>
    <property type="match status" value="1"/>
</dbReference>
<protein>
    <recommendedName>
        <fullName evidence="3">CCHC-type domain-containing protein</fullName>
    </recommendedName>
</protein>
<dbReference type="InterPro" id="IPR025558">
    <property type="entry name" value="DUF4283"/>
</dbReference>
<keyword evidence="1" id="KW-0863">Zinc-finger</keyword>
<feature type="region of interest" description="Disordered" evidence="2">
    <location>
        <begin position="258"/>
        <end position="300"/>
    </location>
</feature>
<feature type="domain" description="CCHC-type" evidence="3">
    <location>
        <begin position="205"/>
        <end position="220"/>
    </location>
</feature>
<accession>A0A2N9J596</accession>
<dbReference type="Pfam" id="PF14111">
    <property type="entry name" value="DUF4283"/>
    <property type="match status" value="1"/>
</dbReference>
<dbReference type="InterPro" id="IPR040256">
    <property type="entry name" value="At4g02000-like"/>
</dbReference>
<feature type="compositionally biased region" description="Polar residues" evidence="2">
    <location>
        <begin position="268"/>
        <end position="279"/>
    </location>
</feature>
<feature type="region of interest" description="Disordered" evidence="2">
    <location>
        <begin position="387"/>
        <end position="408"/>
    </location>
</feature>
<dbReference type="InterPro" id="IPR001878">
    <property type="entry name" value="Znf_CCHC"/>
</dbReference>
<proteinExistence type="predicted"/>
<dbReference type="PANTHER" id="PTHR31286">
    <property type="entry name" value="GLYCINE-RICH CELL WALL STRUCTURAL PROTEIN 1.8-LIKE"/>
    <property type="match status" value="1"/>
</dbReference>
<reference evidence="4" key="1">
    <citation type="submission" date="2018-02" db="EMBL/GenBank/DDBJ databases">
        <authorList>
            <person name="Cohen D.B."/>
            <person name="Kent A.D."/>
        </authorList>
    </citation>
    <scope>NUCLEOTIDE SEQUENCE</scope>
</reference>
<dbReference type="EMBL" id="OIVN01006371">
    <property type="protein sequence ID" value="SPD31663.1"/>
    <property type="molecule type" value="Genomic_DNA"/>
</dbReference>
<dbReference type="Pfam" id="PF00078">
    <property type="entry name" value="RVT_1"/>
    <property type="match status" value="1"/>
</dbReference>